<dbReference type="PROSITE" id="PS00759">
    <property type="entry name" value="ARGE_DAPE_CPG2_2"/>
    <property type="match status" value="1"/>
</dbReference>
<feature type="domain" description="Peptidase M20 dimerisation" evidence="9">
    <location>
        <begin position="375"/>
        <end position="548"/>
    </location>
</feature>
<evidence type="ECO:0000256" key="6">
    <source>
        <dbReference type="ARBA" id="ARBA00022833"/>
    </source>
</evidence>
<keyword evidence="5" id="KW-0378">Hydrolase</keyword>
<dbReference type="Proteomes" id="UP000280960">
    <property type="component" value="Chromosome"/>
</dbReference>
<protein>
    <submittedName>
        <fullName evidence="10">Dipeptidase PepV</fullName>
    </submittedName>
</protein>
<dbReference type="GO" id="GO:0008777">
    <property type="term" value="F:acetylornithine deacetylase activity"/>
    <property type="evidence" value="ECO:0007669"/>
    <property type="project" value="TreeGrafter"/>
</dbReference>
<evidence type="ECO:0000256" key="3">
    <source>
        <dbReference type="ARBA" id="ARBA00022670"/>
    </source>
</evidence>
<dbReference type="InterPro" id="IPR002933">
    <property type="entry name" value="Peptidase_M20"/>
</dbReference>
<dbReference type="InterPro" id="IPR041881">
    <property type="entry name" value="PqqD_sf"/>
</dbReference>
<accession>A0A3G2R869</accession>
<dbReference type="GO" id="GO:0006508">
    <property type="term" value="P:proteolysis"/>
    <property type="evidence" value="ECO:0007669"/>
    <property type="project" value="UniProtKB-KW"/>
</dbReference>
<dbReference type="Pfam" id="PF05402">
    <property type="entry name" value="PqqD"/>
    <property type="match status" value="1"/>
</dbReference>
<dbReference type="GO" id="GO:0006526">
    <property type="term" value="P:L-arginine biosynthetic process"/>
    <property type="evidence" value="ECO:0007669"/>
    <property type="project" value="TreeGrafter"/>
</dbReference>
<keyword evidence="4" id="KW-0479">Metal-binding</keyword>
<evidence type="ECO:0000256" key="7">
    <source>
        <dbReference type="ARBA" id="ARBA00022997"/>
    </source>
</evidence>
<proteinExistence type="inferred from homology"/>
<sequence length="588" mass="65913">MKKEPNLMLLIPYPSENISTVKKDDGLIRIKITRKGLLFKILKFIFYNVPENITLDLDEVGSAVWELCDGKNTVYDISIKISDKFGQKVEPLYPRLVKYLKILKENNLIKFKDNGGNNMSKLDNLIDSWKDEIVEETRNLIKIRSVEEKAKDDRPFGDGPYEALQYALKLSDKFGFTTKNHENYAGHAEWGQGHDIVGILVHLDVVPEGTGWTYPPYEAKVVDGKIYGRGSSDDKGPTVAAMYALRAVKEAGIPLQKRVRIIFGTNEESGWGCMKHYFDEKKEEVPVMGLSPDANFPIINREKGILIFNIEKKFESRSEKVNIKYMKGGQRPNMVPDYCEAGIEVKNELRDEIRQRFNNFIKDKDVHLELSDSIDGFIIKSHGVSAHGSTPEKGKNAIVPLAEFLGSLAAGENDVTAFLNFIARYIGKEVHGDSLGIHLIDEPSGDLIFNLGMIEMDEEKGKLVINIRYPVTFKGEDVVKKLESNLVQIDKDLYLSDVSDNPPLYVPADSPLVKKLQKVYKEVTGEEPELISIGGGTYARAIPNAVAFGALFPGKPELAHEKDEYIEIDDLIKCAKIYAHAIAALAGE</sequence>
<keyword evidence="6" id="KW-0862">Zinc</keyword>
<dbReference type="InterPro" id="IPR008792">
    <property type="entry name" value="PQQD"/>
</dbReference>
<dbReference type="Pfam" id="PF01546">
    <property type="entry name" value="Peptidase_M20"/>
    <property type="match status" value="1"/>
</dbReference>
<reference evidence="10 11" key="1">
    <citation type="submission" date="2018-10" db="EMBL/GenBank/DDBJ databases">
        <authorList>
            <person name="Zhang X."/>
        </authorList>
    </citation>
    <scope>NUCLEOTIDE SEQUENCE [LARGE SCALE GENOMIC DNA]</scope>
    <source>
        <strain evidence="10 11">SK-G1</strain>
    </source>
</reference>
<dbReference type="SUPFAM" id="SSF55031">
    <property type="entry name" value="Bacterial exopeptidase dimerisation domain"/>
    <property type="match status" value="1"/>
</dbReference>
<comment type="similarity">
    <text evidence="2">Belongs to the peptidase M20A family.</text>
</comment>
<dbReference type="PANTHER" id="PTHR43808:SF31">
    <property type="entry name" value="N-ACETYL-L-CITRULLINE DEACETYLASE"/>
    <property type="match status" value="1"/>
</dbReference>
<keyword evidence="7" id="KW-0224">Dipeptidase</keyword>
<dbReference type="Gene3D" id="3.30.70.360">
    <property type="match status" value="2"/>
</dbReference>
<dbReference type="GO" id="GO:0016805">
    <property type="term" value="F:dipeptidase activity"/>
    <property type="evidence" value="ECO:0007669"/>
    <property type="project" value="UniProtKB-KW"/>
</dbReference>
<dbReference type="GO" id="GO:0008270">
    <property type="term" value="F:zinc ion binding"/>
    <property type="evidence" value="ECO:0007669"/>
    <property type="project" value="InterPro"/>
</dbReference>
<dbReference type="InterPro" id="IPR001261">
    <property type="entry name" value="ArgE/DapE_CS"/>
</dbReference>
<dbReference type="CDD" id="cd03888">
    <property type="entry name" value="M20_PepV"/>
    <property type="match status" value="1"/>
</dbReference>
<keyword evidence="11" id="KW-1185">Reference proteome</keyword>
<dbReference type="GO" id="GO:0008237">
    <property type="term" value="F:metallopeptidase activity"/>
    <property type="evidence" value="ECO:0007669"/>
    <property type="project" value="UniProtKB-KW"/>
</dbReference>
<dbReference type="InterPro" id="IPR011650">
    <property type="entry name" value="Peptidase_M20_dimer"/>
</dbReference>
<evidence type="ECO:0000256" key="1">
    <source>
        <dbReference type="ARBA" id="ARBA00001947"/>
    </source>
</evidence>
<dbReference type="KEGG" id="bacg:D2962_14445"/>
<dbReference type="InterPro" id="IPR010964">
    <property type="entry name" value="M20A_pepV-rel"/>
</dbReference>
<dbReference type="InterPro" id="IPR036264">
    <property type="entry name" value="Bact_exopeptidase_dim_dom"/>
</dbReference>
<dbReference type="SUPFAM" id="SSF53187">
    <property type="entry name" value="Zn-dependent exopeptidases"/>
    <property type="match status" value="1"/>
</dbReference>
<name>A0A3G2R869_9FIRM</name>
<dbReference type="EMBL" id="CP033169">
    <property type="protein sequence ID" value="AYO31641.1"/>
    <property type="molecule type" value="Genomic_DNA"/>
</dbReference>
<keyword evidence="3" id="KW-0645">Protease</keyword>
<dbReference type="InterPro" id="IPR050072">
    <property type="entry name" value="Peptidase_M20A"/>
</dbReference>
<dbReference type="Gene3D" id="1.10.10.1150">
    <property type="entry name" value="Coenzyme PQQ synthesis protein D (PqqD)"/>
    <property type="match status" value="1"/>
</dbReference>
<evidence type="ECO:0000256" key="2">
    <source>
        <dbReference type="ARBA" id="ARBA00006247"/>
    </source>
</evidence>
<dbReference type="NCBIfam" id="TIGR01887">
    <property type="entry name" value="dipeptidaselike"/>
    <property type="match status" value="1"/>
</dbReference>
<organism evidence="10 11">
    <name type="scientific">Biomaibacter acetigenes</name>
    <dbReference type="NCBI Taxonomy" id="2316383"/>
    <lineage>
        <taxon>Bacteria</taxon>
        <taxon>Bacillati</taxon>
        <taxon>Bacillota</taxon>
        <taxon>Clostridia</taxon>
        <taxon>Thermosediminibacterales</taxon>
        <taxon>Tepidanaerobacteraceae</taxon>
        <taxon>Biomaibacter</taxon>
    </lineage>
</organism>
<keyword evidence="8" id="KW-0482">Metalloprotease</keyword>
<dbReference type="Gene3D" id="3.40.630.10">
    <property type="entry name" value="Zn peptidases"/>
    <property type="match status" value="1"/>
</dbReference>
<gene>
    <name evidence="10" type="primary">pepV</name>
    <name evidence="10" type="ORF">D2962_14445</name>
</gene>
<dbReference type="PANTHER" id="PTHR43808">
    <property type="entry name" value="ACETYLORNITHINE DEACETYLASE"/>
    <property type="match status" value="1"/>
</dbReference>
<dbReference type="NCBIfam" id="NF005591">
    <property type="entry name" value="PRK07318.1"/>
    <property type="match status" value="1"/>
</dbReference>
<evidence type="ECO:0000256" key="4">
    <source>
        <dbReference type="ARBA" id="ARBA00022723"/>
    </source>
</evidence>
<comment type="cofactor">
    <cofactor evidence="1">
        <name>Zn(2+)</name>
        <dbReference type="ChEBI" id="CHEBI:29105"/>
    </cofactor>
</comment>
<dbReference type="Pfam" id="PF07687">
    <property type="entry name" value="M20_dimer"/>
    <property type="match status" value="1"/>
</dbReference>
<dbReference type="AlphaFoldDB" id="A0A3G2R869"/>
<evidence type="ECO:0000313" key="10">
    <source>
        <dbReference type="EMBL" id="AYO31641.1"/>
    </source>
</evidence>
<dbReference type="RefSeq" id="WP_122015396.1">
    <property type="nucleotide sequence ID" value="NZ_CP033169.1"/>
</dbReference>
<evidence type="ECO:0000256" key="8">
    <source>
        <dbReference type="ARBA" id="ARBA00023049"/>
    </source>
</evidence>
<evidence type="ECO:0000256" key="5">
    <source>
        <dbReference type="ARBA" id="ARBA00022801"/>
    </source>
</evidence>
<evidence type="ECO:0000313" key="11">
    <source>
        <dbReference type="Proteomes" id="UP000280960"/>
    </source>
</evidence>
<evidence type="ECO:0000259" key="9">
    <source>
        <dbReference type="Pfam" id="PF07687"/>
    </source>
</evidence>